<dbReference type="SUPFAM" id="SSF55003">
    <property type="entry name" value="PAP/Archaeal CCA-adding enzyme, C-terminal domain"/>
    <property type="match status" value="1"/>
</dbReference>
<evidence type="ECO:0000259" key="13">
    <source>
        <dbReference type="Pfam" id="PF04926"/>
    </source>
</evidence>
<keyword evidence="11" id="KW-0460">Magnesium</keyword>
<proteinExistence type="inferred from homology"/>
<dbReference type="GO" id="GO:0003723">
    <property type="term" value="F:RNA binding"/>
    <property type="evidence" value="ECO:0007669"/>
    <property type="project" value="InterPro"/>
</dbReference>
<feature type="domain" description="Poly(A) polymerase nucleotidyltransferase" evidence="15">
    <location>
        <begin position="63"/>
        <end position="242"/>
    </location>
</feature>
<comment type="cofactor">
    <cofactor evidence="2">
        <name>Mg(2+)</name>
        <dbReference type="ChEBI" id="CHEBI:18420"/>
    </cofactor>
</comment>
<evidence type="ECO:0000313" key="17">
    <source>
        <dbReference type="Proteomes" id="UP001370490"/>
    </source>
</evidence>
<feature type="domain" description="Poly(A) polymerase central" evidence="14">
    <location>
        <begin position="247"/>
        <end position="382"/>
    </location>
</feature>
<organism evidence="16 17">
    <name type="scientific">Dillenia turbinata</name>
    <dbReference type="NCBI Taxonomy" id="194707"/>
    <lineage>
        <taxon>Eukaryota</taxon>
        <taxon>Viridiplantae</taxon>
        <taxon>Streptophyta</taxon>
        <taxon>Embryophyta</taxon>
        <taxon>Tracheophyta</taxon>
        <taxon>Spermatophyta</taxon>
        <taxon>Magnoliopsida</taxon>
        <taxon>eudicotyledons</taxon>
        <taxon>Gunneridae</taxon>
        <taxon>Pentapetalae</taxon>
        <taxon>Dilleniales</taxon>
        <taxon>Dilleniaceae</taxon>
        <taxon>Dillenia</taxon>
    </lineage>
</organism>
<dbReference type="InterPro" id="IPR048840">
    <property type="entry name" value="PolA_pol_NTPase"/>
</dbReference>
<comment type="caution">
    <text evidence="16">The sequence shown here is derived from an EMBL/GenBank/DDBJ whole genome shotgun (WGS) entry which is preliminary data.</text>
</comment>
<sequence>MAYVYPNRTDVVSVPSRHEFIDPRTLNFPIYTNPFGVAEPSSLVPIDPVSGFHPNLTYLVQMEQKRSLSLHQYLENEGLVPSKEEELKRRNVIAKLKKIVLSWIKNVAWRHQLPKQQIRLARATILAYGSYGLGVHGSESDIDALCVGPFFATMEDFFDVLRDLLEKNRDISEMHCVKDAKVPLMRFKFDGISVDLPYARLQVSSVPEYVNTLDPFFFWNIDEISWKSLSGVRANRCILQLVPNLENFRALLRCVKFWAKTRGIYGNLRGFLGGVHLAILAALISQRHPNASLASSVSIFFGTYAFWPWPTPVTLLDGMMPPTVDFNDIRPLMPIRLPHSHEYCHSNITRSTFLRIREELLRGHAMSGDIFKSHFDWKNIFEPFPYFERYAKFLKISLSALDHDKLRDWVGWVKSRFRTLILKLEEVCSFCDPYPTENDDFEVGKPTTVFYWGLEFRRSESTDIKSIEEAFVKNLNNGYQDSPGTIKLAILHGYELPNSMQLNTGGRNGSKAYWEISNSSRQRIPLYLRHLPQQSRDHVAADKD</sequence>
<evidence type="ECO:0000256" key="12">
    <source>
        <dbReference type="ARBA" id="ARBA00023242"/>
    </source>
</evidence>
<evidence type="ECO:0000256" key="7">
    <source>
        <dbReference type="ARBA" id="ARBA00022679"/>
    </source>
</evidence>
<evidence type="ECO:0000256" key="10">
    <source>
        <dbReference type="ARBA" id="ARBA00022840"/>
    </source>
</evidence>
<dbReference type="InterPro" id="IPR043519">
    <property type="entry name" value="NT_sf"/>
</dbReference>
<evidence type="ECO:0000256" key="4">
    <source>
        <dbReference type="ARBA" id="ARBA00010912"/>
    </source>
</evidence>
<gene>
    <name evidence="16" type="ORF">RJ641_004402</name>
</gene>
<dbReference type="Pfam" id="PF20750">
    <property type="entry name" value="PAP_NTPase"/>
    <property type="match status" value="1"/>
</dbReference>
<comment type="similarity">
    <text evidence="4">Belongs to the poly(A) polymerase family.</text>
</comment>
<dbReference type="Gene3D" id="3.30.70.590">
    <property type="entry name" value="Poly(A) polymerase predicted RNA binding domain"/>
    <property type="match status" value="1"/>
</dbReference>
<dbReference type="SUPFAM" id="SSF81301">
    <property type="entry name" value="Nucleotidyltransferase"/>
    <property type="match status" value="1"/>
</dbReference>
<evidence type="ECO:0000256" key="11">
    <source>
        <dbReference type="ARBA" id="ARBA00022842"/>
    </source>
</evidence>
<dbReference type="CDD" id="cd05402">
    <property type="entry name" value="NT_PAP_TUTase"/>
    <property type="match status" value="1"/>
</dbReference>
<dbReference type="GO" id="GO:1990817">
    <property type="term" value="F:poly(A) RNA polymerase activity"/>
    <property type="evidence" value="ECO:0007669"/>
    <property type="project" value="UniProtKB-EC"/>
</dbReference>
<keyword evidence="8" id="KW-0479">Metal-binding</keyword>
<evidence type="ECO:0000256" key="8">
    <source>
        <dbReference type="ARBA" id="ARBA00022723"/>
    </source>
</evidence>
<evidence type="ECO:0000256" key="9">
    <source>
        <dbReference type="ARBA" id="ARBA00022741"/>
    </source>
</evidence>
<evidence type="ECO:0000313" key="16">
    <source>
        <dbReference type="EMBL" id="KAK6930308.1"/>
    </source>
</evidence>
<evidence type="ECO:0000256" key="3">
    <source>
        <dbReference type="ARBA" id="ARBA00004123"/>
    </source>
</evidence>
<dbReference type="Pfam" id="PF04926">
    <property type="entry name" value="PAP_RNA-bind"/>
    <property type="match status" value="1"/>
</dbReference>
<accession>A0AAN8V8G3</accession>
<dbReference type="Pfam" id="PF04928">
    <property type="entry name" value="PAP_central"/>
    <property type="match status" value="1"/>
</dbReference>
<keyword evidence="7" id="KW-0808">Transferase</keyword>
<comment type="subcellular location">
    <subcellularLocation>
        <location evidence="3">Nucleus</location>
    </subcellularLocation>
</comment>
<evidence type="ECO:0000256" key="2">
    <source>
        <dbReference type="ARBA" id="ARBA00001946"/>
    </source>
</evidence>
<evidence type="ECO:0000256" key="6">
    <source>
        <dbReference type="ARBA" id="ARBA00022664"/>
    </source>
</evidence>
<dbReference type="GO" id="GO:0005524">
    <property type="term" value="F:ATP binding"/>
    <property type="evidence" value="ECO:0007669"/>
    <property type="project" value="UniProtKB-KW"/>
</dbReference>
<keyword evidence="12" id="KW-0539">Nucleus</keyword>
<comment type="cofactor">
    <cofactor evidence="1">
        <name>Mn(2+)</name>
        <dbReference type="ChEBI" id="CHEBI:29035"/>
    </cofactor>
</comment>
<dbReference type="InterPro" id="IPR007012">
    <property type="entry name" value="PolA_pol_cen_dom"/>
</dbReference>
<keyword evidence="10" id="KW-0067">ATP-binding</keyword>
<dbReference type="GO" id="GO:0031123">
    <property type="term" value="P:RNA 3'-end processing"/>
    <property type="evidence" value="ECO:0007669"/>
    <property type="project" value="InterPro"/>
</dbReference>
<dbReference type="EC" id="2.7.7.19" evidence="5"/>
<dbReference type="PANTHER" id="PTHR10682">
    <property type="entry name" value="POLY A POLYMERASE"/>
    <property type="match status" value="1"/>
</dbReference>
<dbReference type="GO" id="GO:0005634">
    <property type="term" value="C:nucleus"/>
    <property type="evidence" value="ECO:0007669"/>
    <property type="project" value="UniProtKB-SubCell"/>
</dbReference>
<feature type="domain" description="Poly(A) polymerase RNA-binding" evidence="13">
    <location>
        <begin position="386"/>
        <end position="427"/>
    </location>
</feature>
<evidence type="ECO:0000259" key="15">
    <source>
        <dbReference type="Pfam" id="PF20750"/>
    </source>
</evidence>
<keyword evidence="9" id="KW-0547">Nucleotide-binding</keyword>
<dbReference type="InterPro" id="IPR007010">
    <property type="entry name" value="PolA_pol_RNA-bd_dom"/>
</dbReference>
<dbReference type="Proteomes" id="UP001370490">
    <property type="component" value="Unassembled WGS sequence"/>
</dbReference>
<name>A0AAN8V8G3_9MAGN</name>
<reference evidence="16 17" key="1">
    <citation type="submission" date="2023-12" db="EMBL/GenBank/DDBJ databases">
        <title>A high-quality genome assembly for Dillenia turbinata (Dilleniales).</title>
        <authorList>
            <person name="Chanderbali A."/>
        </authorList>
    </citation>
    <scope>NUCLEOTIDE SEQUENCE [LARGE SCALE GENOMIC DNA]</scope>
    <source>
        <strain evidence="16">LSX21</strain>
        <tissue evidence="16">Leaf</tissue>
    </source>
</reference>
<protein>
    <recommendedName>
        <fullName evidence="5">polynucleotide adenylyltransferase</fullName>
        <ecNumber evidence="5">2.7.7.19</ecNumber>
    </recommendedName>
</protein>
<dbReference type="GO" id="GO:0006397">
    <property type="term" value="P:mRNA processing"/>
    <property type="evidence" value="ECO:0007669"/>
    <property type="project" value="UniProtKB-KW"/>
</dbReference>
<dbReference type="Gene3D" id="1.10.1410.10">
    <property type="match status" value="1"/>
</dbReference>
<dbReference type="EMBL" id="JBAMMX010000012">
    <property type="protein sequence ID" value="KAK6930308.1"/>
    <property type="molecule type" value="Genomic_DNA"/>
</dbReference>
<evidence type="ECO:0000259" key="14">
    <source>
        <dbReference type="Pfam" id="PF04928"/>
    </source>
</evidence>
<keyword evidence="17" id="KW-1185">Reference proteome</keyword>
<dbReference type="InterPro" id="IPR011068">
    <property type="entry name" value="NuclTrfase_I-like_C"/>
</dbReference>
<evidence type="ECO:0000256" key="1">
    <source>
        <dbReference type="ARBA" id="ARBA00001936"/>
    </source>
</evidence>
<evidence type="ECO:0000256" key="5">
    <source>
        <dbReference type="ARBA" id="ARBA00012388"/>
    </source>
</evidence>
<dbReference type="GO" id="GO:0046872">
    <property type="term" value="F:metal ion binding"/>
    <property type="evidence" value="ECO:0007669"/>
    <property type="project" value="UniProtKB-KW"/>
</dbReference>
<dbReference type="SUPFAM" id="SSF81631">
    <property type="entry name" value="PAP/OAS1 substrate-binding domain"/>
    <property type="match status" value="1"/>
</dbReference>
<dbReference type="PANTHER" id="PTHR10682:SF33">
    <property type="entry name" value="NUCLEAR POLY(A) POLYMERASE 3"/>
    <property type="match status" value="1"/>
</dbReference>
<dbReference type="Gene3D" id="3.30.460.10">
    <property type="entry name" value="Beta Polymerase, domain 2"/>
    <property type="match status" value="1"/>
</dbReference>
<dbReference type="AlphaFoldDB" id="A0AAN8V8G3"/>
<keyword evidence="6" id="KW-0507">mRNA processing</keyword>
<dbReference type="FunFam" id="3.30.460.10:FF:000002">
    <property type="entry name" value="Poly(A) polymerase alpha, putative"/>
    <property type="match status" value="1"/>
</dbReference>